<dbReference type="HOGENOM" id="CLU_135135_0_0_1"/>
<name>A0A0D2JJL5_9EURO</name>
<dbReference type="EMBL" id="KN847475">
    <property type="protein sequence ID" value="KIX09625.1"/>
    <property type="molecule type" value="Genomic_DNA"/>
</dbReference>
<dbReference type="Gene3D" id="2.60.40.3960">
    <property type="entry name" value="Velvet domain"/>
    <property type="match status" value="1"/>
</dbReference>
<evidence type="ECO:0000313" key="1">
    <source>
        <dbReference type="EMBL" id="KIX09625.1"/>
    </source>
</evidence>
<evidence type="ECO:0008006" key="3">
    <source>
        <dbReference type="Google" id="ProtNLM"/>
    </source>
</evidence>
<dbReference type="InterPro" id="IPR038491">
    <property type="entry name" value="Velvet_dom_sf"/>
</dbReference>
<keyword evidence="2" id="KW-1185">Reference proteome</keyword>
<evidence type="ECO:0000313" key="2">
    <source>
        <dbReference type="Proteomes" id="UP000053617"/>
    </source>
</evidence>
<dbReference type="Proteomes" id="UP000053617">
    <property type="component" value="Unassembled WGS sequence"/>
</dbReference>
<dbReference type="AlphaFoldDB" id="A0A0D2JJL5"/>
<dbReference type="GeneID" id="25288777"/>
<dbReference type="RefSeq" id="XP_013276761.1">
    <property type="nucleotide sequence ID" value="XM_013421307.1"/>
</dbReference>
<protein>
    <recommendedName>
        <fullName evidence="3">Velvet domain-containing protein</fullName>
    </recommendedName>
</protein>
<accession>A0A0D2JJL5</accession>
<proteinExistence type="predicted"/>
<sequence length="173" mass="18502">MELAIAPPSRVAAGVAFHTPLVVTFSSPKPTTDGKEENRETVVLPDMSGVWAFVSLTTPDMQQSLAPPRADLLRGKTADSIHPIHQEQEGERSTIAYATFPGLKITQPGQYRIKVNIIDMNASPTENAGEGAGLVLPSLHSQIFDVVEGSEHGIYGPEVAETLSLLRSIGVDC</sequence>
<reference evidence="1 2" key="1">
    <citation type="submission" date="2015-01" db="EMBL/GenBank/DDBJ databases">
        <title>The Genome Sequence of Rhinocladiella mackenzie CBS 650.93.</title>
        <authorList>
            <consortium name="The Broad Institute Genomics Platform"/>
            <person name="Cuomo C."/>
            <person name="de Hoog S."/>
            <person name="Gorbushina A."/>
            <person name="Stielow B."/>
            <person name="Teixiera M."/>
            <person name="Abouelleil A."/>
            <person name="Chapman S.B."/>
            <person name="Priest M."/>
            <person name="Young S.K."/>
            <person name="Wortman J."/>
            <person name="Nusbaum C."/>
            <person name="Birren B."/>
        </authorList>
    </citation>
    <scope>NUCLEOTIDE SEQUENCE [LARGE SCALE GENOMIC DNA]</scope>
    <source>
        <strain evidence="1 2">CBS 650.93</strain>
    </source>
</reference>
<gene>
    <name evidence="1" type="ORF">Z518_00706</name>
</gene>
<dbReference type="VEuPathDB" id="FungiDB:Z518_00706"/>
<dbReference type="OrthoDB" id="5399926at2759"/>
<organism evidence="1 2">
    <name type="scientific">Rhinocladiella mackenziei CBS 650.93</name>
    <dbReference type="NCBI Taxonomy" id="1442369"/>
    <lineage>
        <taxon>Eukaryota</taxon>
        <taxon>Fungi</taxon>
        <taxon>Dikarya</taxon>
        <taxon>Ascomycota</taxon>
        <taxon>Pezizomycotina</taxon>
        <taxon>Eurotiomycetes</taxon>
        <taxon>Chaetothyriomycetidae</taxon>
        <taxon>Chaetothyriales</taxon>
        <taxon>Herpotrichiellaceae</taxon>
        <taxon>Rhinocladiella</taxon>
    </lineage>
</organism>